<accession>A0AAJ0CAB3</accession>
<comment type="caution">
    <text evidence="3">The sequence shown here is derived from an EMBL/GenBank/DDBJ whole genome shotgun (WGS) entry which is preliminary data.</text>
</comment>
<feature type="signal peptide" evidence="2">
    <location>
        <begin position="1"/>
        <end position="33"/>
    </location>
</feature>
<evidence type="ECO:0000256" key="1">
    <source>
        <dbReference type="SAM" id="Phobius"/>
    </source>
</evidence>
<name>A0AAJ0CAB3_9PEZI</name>
<keyword evidence="1" id="KW-0812">Transmembrane</keyword>
<feature type="transmembrane region" description="Helical" evidence="1">
    <location>
        <begin position="70"/>
        <end position="92"/>
    </location>
</feature>
<protein>
    <submittedName>
        <fullName evidence="3">Uncharacterized protein</fullName>
    </submittedName>
</protein>
<dbReference type="EMBL" id="MU838998">
    <property type="protein sequence ID" value="KAK1771544.1"/>
    <property type="molecule type" value="Genomic_DNA"/>
</dbReference>
<gene>
    <name evidence="3" type="ORF">QBC33DRAFT_511057</name>
</gene>
<evidence type="ECO:0000313" key="3">
    <source>
        <dbReference type="EMBL" id="KAK1771544.1"/>
    </source>
</evidence>
<proteinExistence type="predicted"/>
<organism evidence="3 4">
    <name type="scientific">Phialemonium atrogriseum</name>
    <dbReference type="NCBI Taxonomy" id="1093897"/>
    <lineage>
        <taxon>Eukaryota</taxon>
        <taxon>Fungi</taxon>
        <taxon>Dikarya</taxon>
        <taxon>Ascomycota</taxon>
        <taxon>Pezizomycotina</taxon>
        <taxon>Sordariomycetes</taxon>
        <taxon>Sordariomycetidae</taxon>
        <taxon>Cephalothecales</taxon>
        <taxon>Cephalothecaceae</taxon>
        <taxon>Phialemonium</taxon>
    </lineage>
</organism>
<keyword evidence="2" id="KW-0732">Signal</keyword>
<keyword evidence="1" id="KW-1133">Transmembrane helix</keyword>
<dbReference type="AlphaFoldDB" id="A0AAJ0CAB3"/>
<evidence type="ECO:0000313" key="4">
    <source>
        <dbReference type="Proteomes" id="UP001244011"/>
    </source>
</evidence>
<feature type="chain" id="PRO_5042473416" evidence="2">
    <location>
        <begin position="34"/>
        <end position="100"/>
    </location>
</feature>
<keyword evidence="4" id="KW-1185">Reference proteome</keyword>
<sequence length="100" mass="10321">MPTFKPNQLRATSAKLALAIFSTVALLAGTAHGLPAATGAAATAVQAPPPEECVGLCQRYRGSTIGLGVALGLVCLVALVSVIGPWCCYIVVARWWEKNA</sequence>
<dbReference type="RefSeq" id="XP_060287757.1">
    <property type="nucleotide sequence ID" value="XM_060425812.1"/>
</dbReference>
<evidence type="ECO:0000256" key="2">
    <source>
        <dbReference type="SAM" id="SignalP"/>
    </source>
</evidence>
<dbReference type="Proteomes" id="UP001244011">
    <property type="component" value="Unassembled WGS sequence"/>
</dbReference>
<keyword evidence="1" id="KW-0472">Membrane</keyword>
<dbReference type="GeneID" id="85308999"/>
<reference evidence="3" key="1">
    <citation type="submission" date="2023-06" db="EMBL/GenBank/DDBJ databases">
        <title>Genome-scale phylogeny and comparative genomics of the fungal order Sordariales.</title>
        <authorList>
            <consortium name="Lawrence Berkeley National Laboratory"/>
            <person name="Hensen N."/>
            <person name="Bonometti L."/>
            <person name="Westerberg I."/>
            <person name="Brannstrom I.O."/>
            <person name="Guillou S."/>
            <person name="Cros-Aarteil S."/>
            <person name="Calhoun S."/>
            <person name="Haridas S."/>
            <person name="Kuo A."/>
            <person name="Mondo S."/>
            <person name="Pangilinan J."/>
            <person name="Riley R."/>
            <person name="Labutti K."/>
            <person name="Andreopoulos B."/>
            <person name="Lipzen A."/>
            <person name="Chen C."/>
            <person name="Yanf M."/>
            <person name="Daum C."/>
            <person name="Ng V."/>
            <person name="Clum A."/>
            <person name="Steindorff A."/>
            <person name="Ohm R."/>
            <person name="Martin F."/>
            <person name="Silar P."/>
            <person name="Natvig D."/>
            <person name="Lalanne C."/>
            <person name="Gautier V."/>
            <person name="Ament-Velasquez S.L."/>
            <person name="Kruys A."/>
            <person name="Hutchinson M.I."/>
            <person name="Powell A.J."/>
            <person name="Barry K."/>
            <person name="Miller A.N."/>
            <person name="Grigoriev I.V."/>
            <person name="Debuchy R."/>
            <person name="Gladieux P."/>
            <person name="Thoren M.H."/>
            <person name="Johannesson H."/>
        </authorList>
    </citation>
    <scope>NUCLEOTIDE SEQUENCE</scope>
    <source>
        <strain evidence="3">8032-3</strain>
    </source>
</reference>